<protein>
    <recommendedName>
        <fullName evidence="3">FISNA domain-containing protein</fullName>
    </recommendedName>
</protein>
<keyword evidence="5" id="KW-1185">Reference proteome</keyword>
<gene>
    <name evidence="4" type="ORF">E1301_Tti000712</name>
</gene>
<evidence type="ECO:0000259" key="3">
    <source>
        <dbReference type="SMART" id="SM01288"/>
    </source>
</evidence>
<evidence type="ECO:0000313" key="4">
    <source>
        <dbReference type="EMBL" id="KAA0704973.1"/>
    </source>
</evidence>
<reference evidence="4 5" key="1">
    <citation type="journal article" date="2019" name="Mol. Ecol. Resour.">
        <title>Chromosome-level genome assembly of Triplophysa tibetana, a fish adapted to the harsh high-altitude environment of the Tibetan Plateau.</title>
        <authorList>
            <person name="Yang X."/>
            <person name="Liu H."/>
            <person name="Ma Z."/>
            <person name="Zou Y."/>
            <person name="Zou M."/>
            <person name="Mao Y."/>
            <person name="Li X."/>
            <person name="Wang H."/>
            <person name="Chen T."/>
            <person name="Wang W."/>
            <person name="Yang R."/>
        </authorList>
    </citation>
    <scope>NUCLEOTIDE SEQUENCE [LARGE SCALE GENOMIC DNA]</scope>
    <source>
        <strain evidence="4">TTIB1903HZAU</strain>
        <tissue evidence="4">Muscle</tissue>
    </source>
</reference>
<evidence type="ECO:0000256" key="2">
    <source>
        <dbReference type="ARBA" id="ARBA00022737"/>
    </source>
</evidence>
<proteinExistence type="predicted"/>
<evidence type="ECO:0000256" key="1">
    <source>
        <dbReference type="ARBA" id="ARBA00022614"/>
    </source>
</evidence>
<dbReference type="PANTHER" id="PTHR24106">
    <property type="entry name" value="NACHT, LRR AND CARD DOMAINS-CONTAINING"/>
    <property type="match status" value="1"/>
</dbReference>
<evidence type="ECO:0000313" key="5">
    <source>
        <dbReference type="Proteomes" id="UP000324632"/>
    </source>
</evidence>
<dbReference type="AlphaFoldDB" id="A0A5A9N6N9"/>
<dbReference type="SMART" id="SM01288">
    <property type="entry name" value="FISNA"/>
    <property type="match status" value="1"/>
</dbReference>
<accession>A0A5A9N6N9</accession>
<organism evidence="4 5">
    <name type="scientific">Triplophysa tibetana</name>
    <dbReference type="NCBI Taxonomy" id="1572043"/>
    <lineage>
        <taxon>Eukaryota</taxon>
        <taxon>Metazoa</taxon>
        <taxon>Chordata</taxon>
        <taxon>Craniata</taxon>
        <taxon>Vertebrata</taxon>
        <taxon>Euteleostomi</taxon>
        <taxon>Actinopterygii</taxon>
        <taxon>Neopterygii</taxon>
        <taxon>Teleostei</taxon>
        <taxon>Ostariophysi</taxon>
        <taxon>Cypriniformes</taxon>
        <taxon>Nemacheilidae</taxon>
        <taxon>Triplophysa</taxon>
    </lineage>
</organism>
<keyword evidence="1" id="KW-0433">Leucine-rich repeat</keyword>
<keyword evidence="2" id="KW-0677">Repeat</keyword>
<sequence>MNETQTSPDGGFCTGCRPVLTEPVCRKLEHQSHEDFNEDMCAGFSQKSKLTEVLNIFRSKLRQKFECLCEGTSQQRNPTLLNEIFTELYITESESGEISNEHEKRRGHCGNGKTCTIFKGKCLDRMWALFKGNVQPEIGLAESMIVIESAGTVSVSMGVTGKQEGRMLNIEIDINRNNPTVNPQLSQNDQPAVVMWVTLFICLPKLLLDPSQRVWYNGESPFMLRYPSVKGER</sequence>
<dbReference type="Proteomes" id="UP000324632">
    <property type="component" value="Chromosome 22"/>
</dbReference>
<dbReference type="EMBL" id="SOYY01000022">
    <property type="protein sequence ID" value="KAA0704973.1"/>
    <property type="molecule type" value="Genomic_DNA"/>
</dbReference>
<dbReference type="InterPro" id="IPR029495">
    <property type="entry name" value="NACHT-assoc"/>
</dbReference>
<name>A0A5A9N6N9_9TELE</name>
<comment type="caution">
    <text evidence="4">The sequence shown here is derived from an EMBL/GenBank/DDBJ whole genome shotgun (WGS) entry which is preliminary data.</text>
</comment>
<feature type="domain" description="FISNA" evidence="3">
    <location>
        <begin position="56"/>
        <end position="119"/>
    </location>
</feature>
<dbReference type="Pfam" id="PF14484">
    <property type="entry name" value="FISNA"/>
    <property type="match status" value="1"/>
</dbReference>
<dbReference type="InterPro" id="IPR051261">
    <property type="entry name" value="NLR"/>
</dbReference>